<keyword evidence="2 4" id="KW-0808">Transferase</keyword>
<dbReference type="PANTHER" id="PTHR12526:SF627">
    <property type="entry name" value="D-RHAMNOSYLTRANSFERASE WBPZ"/>
    <property type="match status" value="1"/>
</dbReference>
<sequence>MKIEFLLHNAYGIGGTIRSTVNLAAALADRHDVRIVSVNRPADDPELTIDPRVRLTPLLDFRAGEESEEYRSPLNQRPSALFRDERIDNGLMAATALTDEKVAAHLAATDADVVIATRPKLIGYLAEYGTGRYLRIGQEHLTHEAHVPALHAVMDPAIAALDAFTTVSEADAGHYREALPDAKAKILPIPNAVPAPVAEPSDGTSKLIVSAGRLVAVKRYDRLIAAFAKIAAERPDWNLRIYGRGPAKPKLRKQIEDLGLSERITLMGARSPIETEWSKGAIAAVASDAESFGMTIVEAMHAGLPVVATDCPHGPREIIADGTDGILVPLDDSDAV</sequence>
<comment type="caution">
    <text evidence="4">The sequence shown here is derived from an EMBL/GenBank/DDBJ whole genome shotgun (WGS) entry which is preliminary data.</text>
</comment>
<protein>
    <recommendedName>
        <fullName evidence="1">D-inositol 3-phosphate glycosyltransferase</fullName>
    </recommendedName>
</protein>
<keyword evidence="5" id="KW-1185">Reference proteome</keyword>
<dbReference type="InterPro" id="IPR001296">
    <property type="entry name" value="Glyco_trans_1"/>
</dbReference>
<evidence type="ECO:0000313" key="4">
    <source>
        <dbReference type="EMBL" id="NVK82222.1"/>
    </source>
</evidence>
<dbReference type="Proteomes" id="UP000587462">
    <property type="component" value="Unassembled WGS sequence"/>
</dbReference>
<evidence type="ECO:0000313" key="5">
    <source>
        <dbReference type="Proteomes" id="UP000587462"/>
    </source>
</evidence>
<proteinExistence type="predicted"/>
<dbReference type="SUPFAM" id="SSF53756">
    <property type="entry name" value="UDP-Glycosyltransferase/glycogen phosphorylase"/>
    <property type="match status" value="1"/>
</dbReference>
<gene>
    <name evidence="4" type="ORF">HG542_31930</name>
</gene>
<organism evidence="4 5">
    <name type="scientific">Streptomyces morookaense</name>
    <name type="common">Streptoverticillium morookaense</name>
    <dbReference type="NCBI Taxonomy" id="1970"/>
    <lineage>
        <taxon>Bacteria</taxon>
        <taxon>Bacillati</taxon>
        <taxon>Actinomycetota</taxon>
        <taxon>Actinomycetes</taxon>
        <taxon>Kitasatosporales</taxon>
        <taxon>Streptomycetaceae</taxon>
        <taxon>Streptomyces</taxon>
    </lineage>
</organism>
<dbReference type="AlphaFoldDB" id="A0A7Y7BAU7"/>
<dbReference type="EMBL" id="JABBXF010000111">
    <property type="protein sequence ID" value="NVK82222.1"/>
    <property type="molecule type" value="Genomic_DNA"/>
</dbReference>
<reference evidence="4 5" key="1">
    <citation type="submission" date="2020-04" db="EMBL/GenBank/DDBJ databases">
        <title>Draft Genome Sequence of Streptomyces morookaense DSM 40503, an 8-azaguanine-producing strain.</title>
        <authorList>
            <person name="Qi J."/>
            <person name="Gao J.-M."/>
        </authorList>
    </citation>
    <scope>NUCLEOTIDE SEQUENCE [LARGE SCALE GENOMIC DNA]</scope>
    <source>
        <strain evidence="4 5">DSM 40503</strain>
    </source>
</reference>
<evidence type="ECO:0000256" key="1">
    <source>
        <dbReference type="ARBA" id="ARBA00021292"/>
    </source>
</evidence>
<dbReference type="Gene3D" id="3.40.50.2000">
    <property type="entry name" value="Glycogen Phosphorylase B"/>
    <property type="match status" value="2"/>
</dbReference>
<dbReference type="RefSeq" id="WP_171087692.1">
    <property type="nucleotide sequence ID" value="NZ_JABBXF010000111.1"/>
</dbReference>
<dbReference type="GO" id="GO:0016740">
    <property type="term" value="F:transferase activity"/>
    <property type="evidence" value="ECO:0007669"/>
    <property type="project" value="UniProtKB-KW"/>
</dbReference>
<feature type="domain" description="Glycosyl transferase family 1" evidence="3">
    <location>
        <begin position="199"/>
        <end position="335"/>
    </location>
</feature>
<evidence type="ECO:0000256" key="2">
    <source>
        <dbReference type="ARBA" id="ARBA00022679"/>
    </source>
</evidence>
<feature type="non-terminal residue" evidence="4">
    <location>
        <position position="336"/>
    </location>
</feature>
<dbReference type="PANTHER" id="PTHR12526">
    <property type="entry name" value="GLYCOSYLTRANSFERASE"/>
    <property type="match status" value="1"/>
</dbReference>
<evidence type="ECO:0000259" key="3">
    <source>
        <dbReference type="Pfam" id="PF00534"/>
    </source>
</evidence>
<accession>A0A7Y7BAU7</accession>
<dbReference type="Pfam" id="PF00534">
    <property type="entry name" value="Glycos_transf_1"/>
    <property type="match status" value="1"/>
</dbReference>
<name>A0A7Y7BAU7_STRMO</name>